<dbReference type="InterPro" id="IPR052829">
    <property type="entry name" value="N-acetyltransferase_domain"/>
</dbReference>
<name>E7RE23_9BACL</name>
<dbReference type="Proteomes" id="UP000003052">
    <property type="component" value="Unassembled WGS sequence"/>
</dbReference>
<dbReference type="PANTHER" id="PTHR43259:SF1">
    <property type="entry name" value="N-ACETYLTRANSFERASE DOMAIN-CONTAINING PROTEIN"/>
    <property type="match status" value="1"/>
</dbReference>
<dbReference type="Gene3D" id="3.40.630.30">
    <property type="match status" value="1"/>
</dbReference>
<sequence>MKTKLQQMTEEEFDKYMAYLIPDYAKDLSENYMIPLEKAMNESKELMDQLLPNKQNSAEQLVYNIYSTDEDKTVGVIWYNIQSDSNKAYIYHIFIKEEFRKKGFATFVLQELEESMKSVGVISMGLNVFGTNPNAYKLYKKLGYQVQSTAMGKRI</sequence>
<feature type="domain" description="N-acetyltransferase" evidence="1">
    <location>
        <begin position="3"/>
        <end position="155"/>
    </location>
</feature>
<dbReference type="PROSITE" id="PS51186">
    <property type="entry name" value="GNAT"/>
    <property type="match status" value="1"/>
</dbReference>
<evidence type="ECO:0000313" key="3">
    <source>
        <dbReference type="Proteomes" id="UP000003052"/>
    </source>
</evidence>
<dbReference type="CDD" id="cd04301">
    <property type="entry name" value="NAT_SF"/>
    <property type="match status" value="1"/>
</dbReference>
<dbReference type="eggNOG" id="COG0456">
    <property type="taxonomic scope" value="Bacteria"/>
</dbReference>
<comment type="caution">
    <text evidence="2">The sequence shown here is derived from an EMBL/GenBank/DDBJ whole genome shotgun (WGS) entry which is preliminary data.</text>
</comment>
<dbReference type="EMBL" id="AEPB01000012">
    <property type="protein sequence ID" value="EGA90687.1"/>
    <property type="molecule type" value="Genomic_DNA"/>
</dbReference>
<evidence type="ECO:0000313" key="2">
    <source>
        <dbReference type="EMBL" id="EGA90687.1"/>
    </source>
</evidence>
<protein>
    <submittedName>
        <fullName evidence="2">GCN5-related N-acetyltransferase</fullName>
    </submittedName>
</protein>
<accession>E7RE23</accession>
<dbReference type="OrthoDB" id="65897at2"/>
<gene>
    <name evidence="2" type="ORF">GPDM_03525</name>
</gene>
<dbReference type="InterPro" id="IPR016181">
    <property type="entry name" value="Acyl_CoA_acyltransferase"/>
</dbReference>
<reference evidence="2 3" key="1">
    <citation type="journal article" date="2011" name="J. Bacteriol.">
        <title>The Draft Genome of Planococcus donghaensis MPA1U2 Reveals Nonsporulation Pathways Controlled by a Conserved Spo0A Regulon.</title>
        <authorList>
            <person name="Pearson M.D."/>
            <person name="Noller H.F."/>
        </authorList>
    </citation>
    <scope>NUCLEOTIDE SEQUENCE [LARGE SCALE GENOMIC DNA]</scope>
    <source>
        <strain evidence="2 3">MPA1U2</strain>
    </source>
</reference>
<dbReference type="RefSeq" id="WP_008428978.1">
    <property type="nucleotide sequence ID" value="NZ_AEPB01000012.1"/>
</dbReference>
<organism evidence="2 3">
    <name type="scientific">Planococcus donghaensis MPA1U2</name>
    <dbReference type="NCBI Taxonomy" id="933115"/>
    <lineage>
        <taxon>Bacteria</taxon>
        <taxon>Bacillati</taxon>
        <taxon>Bacillota</taxon>
        <taxon>Bacilli</taxon>
        <taxon>Bacillales</taxon>
        <taxon>Caryophanaceae</taxon>
        <taxon>Planococcus</taxon>
    </lineage>
</organism>
<dbReference type="Pfam" id="PF00583">
    <property type="entry name" value="Acetyltransf_1"/>
    <property type="match status" value="1"/>
</dbReference>
<dbReference type="InterPro" id="IPR000182">
    <property type="entry name" value="GNAT_dom"/>
</dbReference>
<dbReference type="PANTHER" id="PTHR43259">
    <property type="entry name" value="SPT10P"/>
    <property type="match status" value="1"/>
</dbReference>
<keyword evidence="2" id="KW-0808">Transferase</keyword>
<dbReference type="AlphaFoldDB" id="E7RE23"/>
<evidence type="ECO:0000259" key="1">
    <source>
        <dbReference type="PROSITE" id="PS51186"/>
    </source>
</evidence>
<dbReference type="SUPFAM" id="SSF55729">
    <property type="entry name" value="Acyl-CoA N-acyltransferases (Nat)"/>
    <property type="match status" value="1"/>
</dbReference>
<dbReference type="GO" id="GO:0016747">
    <property type="term" value="F:acyltransferase activity, transferring groups other than amino-acyl groups"/>
    <property type="evidence" value="ECO:0007669"/>
    <property type="project" value="InterPro"/>
</dbReference>
<proteinExistence type="predicted"/>